<dbReference type="GO" id="GO:0004842">
    <property type="term" value="F:ubiquitin-protein transferase activity"/>
    <property type="evidence" value="ECO:0007669"/>
    <property type="project" value="TreeGrafter"/>
</dbReference>
<dbReference type="PANTHER" id="PTHR42647">
    <property type="entry name" value="SBP (S-RIBONUCLEASE BINDING PROTEIN) FAMILY PROTEIN"/>
    <property type="match status" value="1"/>
</dbReference>
<gene>
    <name evidence="5" type="ORF">FPE_LOCUS5345</name>
</gene>
<dbReference type="GO" id="GO:0008270">
    <property type="term" value="F:zinc ion binding"/>
    <property type="evidence" value="ECO:0007669"/>
    <property type="project" value="UniProtKB-KW"/>
</dbReference>
<evidence type="ECO:0000313" key="6">
    <source>
        <dbReference type="Proteomes" id="UP000834106"/>
    </source>
</evidence>
<evidence type="ECO:0000256" key="2">
    <source>
        <dbReference type="ARBA" id="ARBA00022771"/>
    </source>
</evidence>
<reference evidence="5" key="1">
    <citation type="submission" date="2023-05" db="EMBL/GenBank/DDBJ databases">
        <authorList>
            <person name="Huff M."/>
        </authorList>
    </citation>
    <scope>NUCLEOTIDE SEQUENCE</scope>
</reference>
<evidence type="ECO:0000256" key="4">
    <source>
        <dbReference type="SAM" id="Coils"/>
    </source>
</evidence>
<dbReference type="AlphaFoldDB" id="A0AAD2DN54"/>
<dbReference type="Gene3D" id="3.30.40.10">
    <property type="entry name" value="Zinc/RING finger domain, C3HC4 (zinc finger)"/>
    <property type="match status" value="1"/>
</dbReference>
<name>A0AAD2DN54_9LAMI</name>
<evidence type="ECO:0000256" key="3">
    <source>
        <dbReference type="ARBA" id="ARBA00022833"/>
    </source>
</evidence>
<dbReference type="PIRSF" id="PIRSF036836">
    <property type="entry name" value="RNase_bind_SBP1"/>
    <property type="match status" value="1"/>
</dbReference>
<dbReference type="InterPro" id="IPR013083">
    <property type="entry name" value="Znf_RING/FYVE/PHD"/>
</dbReference>
<dbReference type="PANTHER" id="PTHR42647:SF10">
    <property type="entry name" value="F2G19.2"/>
    <property type="match status" value="1"/>
</dbReference>
<dbReference type="Proteomes" id="UP000834106">
    <property type="component" value="Chromosome 3"/>
</dbReference>
<keyword evidence="1" id="KW-0479">Metal-binding</keyword>
<dbReference type="FunFam" id="3.30.40.10:FF:000239">
    <property type="entry name" value="probable BOI-related E3 ubiquitin-protein ligase 2"/>
    <property type="match status" value="1"/>
</dbReference>
<feature type="coiled-coil region" evidence="4">
    <location>
        <begin position="179"/>
        <end position="213"/>
    </location>
</feature>
<dbReference type="EMBL" id="OU503038">
    <property type="protein sequence ID" value="CAI9757915.1"/>
    <property type="molecule type" value="Genomic_DNA"/>
</dbReference>
<evidence type="ECO:0000313" key="5">
    <source>
        <dbReference type="EMBL" id="CAI9757915.1"/>
    </source>
</evidence>
<keyword evidence="3" id="KW-0862">Zinc</keyword>
<proteinExistence type="predicted"/>
<organism evidence="5 6">
    <name type="scientific">Fraxinus pennsylvanica</name>
    <dbReference type="NCBI Taxonomy" id="56036"/>
    <lineage>
        <taxon>Eukaryota</taxon>
        <taxon>Viridiplantae</taxon>
        <taxon>Streptophyta</taxon>
        <taxon>Embryophyta</taxon>
        <taxon>Tracheophyta</taxon>
        <taxon>Spermatophyta</taxon>
        <taxon>Magnoliopsida</taxon>
        <taxon>eudicotyledons</taxon>
        <taxon>Gunneridae</taxon>
        <taxon>Pentapetalae</taxon>
        <taxon>asterids</taxon>
        <taxon>lamiids</taxon>
        <taxon>Lamiales</taxon>
        <taxon>Oleaceae</taxon>
        <taxon>Oleeae</taxon>
        <taxon>Fraxinus</taxon>
    </lineage>
</organism>
<evidence type="ECO:0000256" key="1">
    <source>
        <dbReference type="ARBA" id="ARBA00022723"/>
    </source>
</evidence>
<keyword evidence="4" id="KW-0175">Coiled coil</keyword>
<keyword evidence="2" id="KW-0863">Zinc-finger</keyword>
<accession>A0AAD2DN54</accession>
<keyword evidence="6" id="KW-1185">Reference proteome</keyword>
<protein>
    <submittedName>
        <fullName evidence="5">Uncharacterized protein</fullName>
    </submittedName>
</protein>
<sequence>MASFPPPPPQQQQQQTKRFRDLYNNTDSQISLAVNTLNLHDHHTPFMPPLQVEGLAPGPAQEENQLDLQPNFGLESKKKSRKAQDFLENSNNNNSQISCVEFLQAQSVSTGLGLSLEPTSALLGLVSDDLDRELQRQGAETDRFIKFQGEQLRQTILEKVRATQLLTISYVESKVLHILREKEAEVEGINKKNMELELLMERLSSEAHAWQQQANYNENMINTLKINLQKACAQNMGGKEGCGDSEVNDAASCSVSRAMNFHVLCKDKSEMKKLMTCKVCSVNEVCMLLLPCQHLCLCKECEPKLSICPLCQYPKYKGMEVHM</sequence>
<dbReference type="Pfam" id="PF13920">
    <property type="entry name" value="zf-C3HC4_3"/>
    <property type="match status" value="1"/>
</dbReference>